<evidence type="ECO:0000313" key="2">
    <source>
        <dbReference type="EMBL" id="MEE3928082.1"/>
    </source>
</evidence>
<gene>
    <name evidence="2" type="ORF">V2E24_00630</name>
</gene>
<organism evidence="2 3">
    <name type="scientific">Mycoplasmopsis ciconiae</name>
    <dbReference type="NCBI Taxonomy" id="561067"/>
    <lineage>
        <taxon>Bacteria</taxon>
        <taxon>Bacillati</taxon>
        <taxon>Mycoplasmatota</taxon>
        <taxon>Mycoplasmoidales</taxon>
        <taxon>Metamycoplasmataceae</taxon>
        <taxon>Mycoplasmopsis</taxon>
    </lineage>
</organism>
<proteinExistence type="predicted"/>
<dbReference type="Proteomes" id="UP001344817">
    <property type="component" value="Unassembled WGS sequence"/>
</dbReference>
<feature type="transmembrane region" description="Helical" evidence="1">
    <location>
        <begin position="20"/>
        <end position="40"/>
    </location>
</feature>
<keyword evidence="1" id="KW-0472">Membrane</keyword>
<dbReference type="RefSeq" id="WP_330500496.1">
    <property type="nucleotide sequence ID" value="NZ_JAZDWZ010000002.1"/>
</dbReference>
<evidence type="ECO:0000256" key="1">
    <source>
        <dbReference type="SAM" id="Phobius"/>
    </source>
</evidence>
<reference evidence="2" key="1">
    <citation type="submission" date="2024-01" db="EMBL/GenBank/DDBJ databases">
        <title>Genome sequence of Mycoplasma ciconiae type strain DSM 25251.</title>
        <authorList>
            <person name="Spergser J."/>
        </authorList>
    </citation>
    <scope>NUCLEOTIDE SEQUENCE [LARGE SCALE GENOMIC DNA]</scope>
    <source>
        <strain evidence="2">DSM 25251</strain>
    </source>
</reference>
<accession>A0ABU7MKM4</accession>
<name>A0ABU7MKM4_9BACT</name>
<sequence>MNKDSQLSFKYNLFEPTTLNIAVWVTAIILIITLVVVIIWRLKFDKTPKYNLKEVGSINKELNQFAMSLSASGDFKIIYNIYFANKYAKNDYSILPMLIINNKNQIYLVSNMILNKPNQEIVVDRSSFLVELRQQNKKTQYFDKARLYWYNDIYKYIKKELISDTKVDFCKILLYKNPGAQIKNNTDFEIVNINDLSDFINNDSNSYCLSDMQIKNIINRFNSINLHKNKVKKLD</sequence>
<keyword evidence="1" id="KW-0812">Transmembrane</keyword>
<keyword evidence="3" id="KW-1185">Reference proteome</keyword>
<comment type="caution">
    <text evidence="2">The sequence shown here is derived from an EMBL/GenBank/DDBJ whole genome shotgun (WGS) entry which is preliminary data.</text>
</comment>
<dbReference type="EMBL" id="JAZDWZ010000002">
    <property type="protein sequence ID" value="MEE3928082.1"/>
    <property type="molecule type" value="Genomic_DNA"/>
</dbReference>
<evidence type="ECO:0000313" key="3">
    <source>
        <dbReference type="Proteomes" id="UP001344817"/>
    </source>
</evidence>
<evidence type="ECO:0008006" key="4">
    <source>
        <dbReference type="Google" id="ProtNLM"/>
    </source>
</evidence>
<protein>
    <recommendedName>
        <fullName evidence="4">NERD domain-containing protein</fullName>
    </recommendedName>
</protein>
<keyword evidence="1" id="KW-1133">Transmembrane helix</keyword>